<dbReference type="PROSITE" id="PS50075">
    <property type="entry name" value="CARRIER"/>
    <property type="match status" value="1"/>
</dbReference>
<dbReference type="OrthoDB" id="448946at2759"/>
<reference evidence="4 5" key="1">
    <citation type="submission" date="2016-02" db="EMBL/GenBank/DDBJ databases">
        <title>Genome analysis of coral dinoflagellate symbionts highlights evolutionary adaptations to a symbiotic lifestyle.</title>
        <authorList>
            <person name="Aranda M."/>
            <person name="Li Y."/>
            <person name="Liew Y.J."/>
            <person name="Baumgarten S."/>
            <person name="Simakov O."/>
            <person name="Wilson M."/>
            <person name="Piel J."/>
            <person name="Ashoor H."/>
            <person name="Bougouffa S."/>
            <person name="Bajic V.B."/>
            <person name="Ryu T."/>
            <person name="Ravasi T."/>
            <person name="Bayer T."/>
            <person name="Micklem G."/>
            <person name="Kim H."/>
            <person name="Bhak J."/>
            <person name="Lajeunesse T.C."/>
            <person name="Voolstra C.R."/>
        </authorList>
    </citation>
    <scope>NUCLEOTIDE SEQUENCE [LARGE SCALE GENOMIC DNA]</scope>
    <source>
        <strain evidence="4 5">CCMP2467</strain>
    </source>
</reference>
<evidence type="ECO:0000256" key="2">
    <source>
        <dbReference type="ARBA" id="ARBA00022553"/>
    </source>
</evidence>
<keyword evidence="2" id="KW-0597">Phosphoprotein</keyword>
<evidence type="ECO:0000259" key="3">
    <source>
        <dbReference type="PROSITE" id="PS50075"/>
    </source>
</evidence>
<dbReference type="SMART" id="SM01294">
    <property type="entry name" value="PKS_PP_betabranch"/>
    <property type="match status" value="1"/>
</dbReference>
<feature type="domain" description="Carrier" evidence="3">
    <location>
        <begin position="160"/>
        <end position="236"/>
    </location>
</feature>
<dbReference type="Proteomes" id="UP000186817">
    <property type="component" value="Unassembled WGS sequence"/>
</dbReference>
<name>A0A1Q9CBQ5_SYMMI</name>
<dbReference type="InterPro" id="IPR036736">
    <property type="entry name" value="ACP-like_sf"/>
</dbReference>
<dbReference type="SMART" id="SM00823">
    <property type="entry name" value="PKS_PP"/>
    <property type="match status" value="1"/>
</dbReference>
<dbReference type="InterPro" id="IPR020806">
    <property type="entry name" value="PKS_PP-bd"/>
</dbReference>
<dbReference type="EMBL" id="LSRX01001386">
    <property type="protein sequence ID" value="OLP80370.1"/>
    <property type="molecule type" value="Genomic_DNA"/>
</dbReference>
<evidence type="ECO:0000313" key="4">
    <source>
        <dbReference type="EMBL" id="OLP80370.1"/>
    </source>
</evidence>
<dbReference type="PROSITE" id="PS00012">
    <property type="entry name" value="PHOSPHOPANTETHEINE"/>
    <property type="match status" value="1"/>
</dbReference>
<dbReference type="Gene3D" id="1.10.1200.10">
    <property type="entry name" value="ACP-like"/>
    <property type="match status" value="1"/>
</dbReference>
<dbReference type="SUPFAM" id="SSF47336">
    <property type="entry name" value="ACP-like"/>
    <property type="match status" value="1"/>
</dbReference>
<protein>
    <recommendedName>
        <fullName evidence="3">Carrier domain-containing protein</fullName>
    </recommendedName>
</protein>
<dbReference type="InterPro" id="IPR009081">
    <property type="entry name" value="PP-bd_ACP"/>
</dbReference>
<evidence type="ECO:0000313" key="5">
    <source>
        <dbReference type="Proteomes" id="UP000186817"/>
    </source>
</evidence>
<dbReference type="InterPro" id="IPR006162">
    <property type="entry name" value="Ppantetheine_attach_site"/>
</dbReference>
<dbReference type="AlphaFoldDB" id="A0A1Q9CBQ5"/>
<organism evidence="4 5">
    <name type="scientific">Symbiodinium microadriaticum</name>
    <name type="common">Dinoflagellate</name>
    <name type="synonym">Zooxanthella microadriatica</name>
    <dbReference type="NCBI Taxonomy" id="2951"/>
    <lineage>
        <taxon>Eukaryota</taxon>
        <taxon>Sar</taxon>
        <taxon>Alveolata</taxon>
        <taxon>Dinophyceae</taxon>
        <taxon>Suessiales</taxon>
        <taxon>Symbiodiniaceae</taxon>
        <taxon>Symbiodinium</taxon>
    </lineage>
</organism>
<dbReference type="GO" id="GO:0031177">
    <property type="term" value="F:phosphopantetheine binding"/>
    <property type="evidence" value="ECO:0007669"/>
    <property type="project" value="InterPro"/>
</dbReference>
<sequence length="241" mass="26217">MIMALHQALAEEGDVAVATESGALAWTAKAELLPGTVVGQGRYVLAERLCEAGHGALAFQLLQVLLADGQDPEGQAEPVGEGEVQVVIRDLTGKTVVQCNTCGSAALRDLAQKAKEAKPEWKHRGMKFVCDGMVVACDTKIHVLVKEKQISLTAIAENHPSFEEVLHDCRAMFLMQVGEDAQSLDEPFMDLGVDSLAAVDLTASLQRHFDVDMYSSVILLDYPTIRQISEHVYDLIQDKES</sequence>
<evidence type="ECO:0000256" key="1">
    <source>
        <dbReference type="ARBA" id="ARBA00022450"/>
    </source>
</evidence>
<keyword evidence="5" id="KW-1185">Reference proteome</keyword>
<accession>A0A1Q9CBQ5</accession>
<dbReference type="Pfam" id="PF00550">
    <property type="entry name" value="PP-binding"/>
    <property type="match status" value="1"/>
</dbReference>
<comment type="caution">
    <text evidence="4">The sequence shown here is derived from an EMBL/GenBank/DDBJ whole genome shotgun (WGS) entry which is preliminary data.</text>
</comment>
<gene>
    <name evidence="4" type="ORF">AK812_SmicGene39230</name>
</gene>
<proteinExistence type="predicted"/>
<keyword evidence="1" id="KW-0596">Phosphopantetheine</keyword>